<organism evidence="2 3">
    <name type="scientific">Puccinia coronata f. sp. avenae</name>
    <dbReference type="NCBI Taxonomy" id="200324"/>
    <lineage>
        <taxon>Eukaryota</taxon>
        <taxon>Fungi</taxon>
        <taxon>Dikarya</taxon>
        <taxon>Basidiomycota</taxon>
        <taxon>Pucciniomycotina</taxon>
        <taxon>Pucciniomycetes</taxon>
        <taxon>Pucciniales</taxon>
        <taxon>Pucciniaceae</taxon>
        <taxon>Puccinia</taxon>
    </lineage>
</organism>
<dbReference type="Proteomes" id="UP000235388">
    <property type="component" value="Unassembled WGS sequence"/>
</dbReference>
<feature type="compositionally biased region" description="Low complexity" evidence="1">
    <location>
        <begin position="98"/>
        <end position="112"/>
    </location>
</feature>
<protein>
    <submittedName>
        <fullName evidence="2">Uncharacterized protein</fullName>
    </submittedName>
</protein>
<dbReference type="AlphaFoldDB" id="A0A2N5S5R4"/>
<feature type="compositionally biased region" description="Low complexity" evidence="1">
    <location>
        <begin position="140"/>
        <end position="158"/>
    </location>
</feature>
<feature type="compositionally biased region" description="Polar residues" evidence="1">
    <location>
        <begin position="76"/>
        <end position="94"/>
    </location>
</feature>
<evidence type="ECO:0000256" key="1">
    <source>
        <dbReference type="SAM" id="MobiDB-lite"/>
    </source>
</evidence>
<evidence type="ECO:0000313" key="2">
    <source>
        <dbReference type="EMBL" id="PLW08549.1"/>
    </source>
</evidence>
<evidence type="ECO:0000313" key="3">
    <source>
        <dbReference type="Proteomes" id="UP000235388"/>
    </source>
</evidence>
<accession>A0A2N5S5R4</accession>
<feature type="compositionally biased region" description="Polar residues" evidence="1">
    <location>
        <begin position="241"/>
        <end position="258"/>
    </location>
</feature>
<feature type="region of interest" description="Disordered" evidence="1">
    <location>
        <begin position="134"/>
        <end position="170"/>
    </location>
</feature>
<name>A0A2N5S5R4_9BASI</name>
<proteinExistence type="predicted"/>
<reference evidence="2 3" key="1">
    <citation type="submission" date="2017-11" db="EMBL/GenBank/DDBJ databases">
        <title>De novo assembly and phasing of dikaryotic genomes from two isolates of Puccinia coronata f. sp. avenae, the causal agent of oat crown rust.</title>
        <authorList>
            <person name="Miller M.E."/>
            <person name="Zhang Y."/>
            <person name="Omidvar V."/>
            <person name="Sperschneider J."/>
            <person name="Schwessinger B."/>
            <person name="Raley C."/>
            <person name="Palmer J.M."/>
            <person name="Garnica D."/>
            <person name="Upadhyaya N."/>
            <person name="Rathjen J."/>
            <person name="Taylor J.M."/>
            <person name="Park R.F."/>
            <person name="Dodds P.N."/>
            <person name="Hirsch C.D."/>
            <person name="Kianian S.F."/>
            <person name="Figueroa M."/>
        </authorList>
    </citation>
    <scope>NUCLEOTIDE SEQUENCE [LARGE SCALE GENOMIC DNA]</scope>
    <source>
        <strain evidence="2">12NC29</strain>
    </source>
</reference>
<dbReference type="EMBL" id="PGCJ01001154">
    <property type="protein sequence ID" value="PLW08549.1"/>
    <property type="molecule type" value="Genomic_DNA"/>
</dbReference>
<keyword evidence="3" id="KW-1185">Reference proteome</keyword>
<comment type="caution">
    <text evidence="2">The sequence shown here is derived from an EMBL/GenBank/DDBJ whole genome shotgun (WGS) entry which is preliminary data.</text>
</comment>
<feature type="compositionally biased region" description="Polar residues" evidence="1">
    <location>
        <begin position="291"/>
        <end position="302"/>
    </location>
</feature>
<feature type="region of interest" description="Disordered" evidence="1">
    <location>
        <begin position="1"/>
        <end position="59"/>
    </location>
</feature>
<gene>
    <name evidence="2" type="ORF">PCANC_26223</name>
</gene>
<feature type="region of interest" description="Disordered" evidence="1">
    <location>
        <begin position="76"/>
        <end position="115"/>
    </location>
</feature>
<sequence>MELEGLVLSSPPSSRLDPAHPAPSYQPIVSPPSSPKHTYPQPIQLHPAPVTVRRHAAHPALGQIQPLQLPHISQWSAHPAPQNTHTLSPSSSHYNGEASSPSSSRPDPAHPALGSIQPIQLPHISQWSANPALQNTHTLSPSSSCHSGKASSPSSSRPDPAPPAPLLTNAHPALGQIQPIQLLARSSPSSSLISANFQPTQLPKTHIPSAHPAPIIVARHPARPSLGQIQPLQLPHISQWSAHPAPQNTHTLSPSSPVTVARNPAHPALGQIHPIQPSHSRQWSAHPAPQNKHTLSPSSSHYNGEASSPSSSRPDPAPPAPSY</sequence>
<dbReference type="STRING" id="200324.A0A2N5S5R4"/>
<feature type="region of interest" description="Disordered" evidence="1">
    <location>
        <begin position="241"/>
        <end position="323"/>
    </location>
</feature>